<feature type="domain" description="Zn(2)-C6 fungal-type" evidence="8">
    <location>
        <begin position="30"/>
        <end position="61"/>
    </location>
</feature>
<dbReference type="PROSITE" id="PS50048">
    <property type="entry name" value="ZN2_CY6_FUNGAL_2"/>
    <property type="match status" value="1"/>
</dbReference>
<dbReference type="InterPro" id="IPR036864">
    <property type="entry name" value="Zn2-C6_fun-type_DNA-bd_sf"/>
</dbReference>
<evidence type="ECO:0000259" key="8">
    <source>
        <dbReference type="PROSITE" id="PS50048"/>
    </source>
</evidence>
<dbReference type="SUPFAM" id="SSF57701">
    <property type="entry name" value="Zn2/Cys6 DNA-binding domain"/>
    <property type="match status" value="1"/>
</dbReference>
<reference evidence="9 10" key="1">
    <citation type="submission" date="2015-01" db="EMBL/GenBank/DDBJ databases">
        <title>The Genome Sequence of Exophiala mesophila CBS40295.</title>
        <authorList>
            <consortium name="The Broad Institute Genomics Platform"/>
            <person name="Cuomo C."/>
            <person name="de Hoog S."/>
            <person name="Gorbushina A."/>
            <person name="Stielow B."/>
            <person name="Teixiera M."/>
            <person name="Abouelleil A."/>
            <person name="Chapman S.B."/>
            <person name="Priest M."/>
            <person name="Young S.K."/>
            <person name="Wortman J."/>
            <person name="Nusbaum C."/>
            <person name="Birren B."/>
        </authorList>
    </citation>
    <scope>NUCLEOTIDE SEQUENCE [LARGE SCALE GENOMIC DNA]</scope>
    <source>
        <strain evidence="9 10">CBS 40295</strain>
    </source>
</reference>
<gene>
    <name evidence="9" type="ORF">PV10_02943</name>
</gene>
<dbReference type="SMART" id="SM00066">
    <property type="entry name" value="GAL4"/>
    <property type="match status" value="1"/>
</dbReference>
<dbReference type="InterPro" id="IPR001138">
    <property type="entry name" value="Zn2Cys6_DnaBD"/>
</dbReference>
<feature type="compositionally biased region" description="Polar residues" evidence="7">
    <location>
        <begin position="76"/>
        <end position="97"/>
    </location>
</feature>
<evidence type="ECO:0000313" key="10">
    <source>
        <dbReference type="Proteomes" id="UP000054302"/>
    </source>
</evidence>
<dbReference type="PROSITE" id="PS00463">
    <property type="entry name" value="ZN2_CY6_FUNGAL_1"/>
    <property type="match status" value="1"/>
</dbReference>
<keyword evidence="5" id="KW-0804">Transcription</keyword>
<dbReference type="Pfam" id="PF04082">
    <property type="entry name" value="Fungal_trans"/>
    <property type="match status" value="1"/>
</dbReference>
<dbReference type="OrthoDB" id="6486656at2759"/>
<keyword evidence="4" id="KW-0238">DNA-binding</keyword>
<name>A0A0D1X0H3_EXOME</name>
<dbReference type="AlphaFoldDB" id="A0A0D1X0H3"/>
<keyword evidence="10" id="KW-1185">Reference proteome</keyword>
<dbReference type="OMA" id="CIRYRRE"/>
<dbReference type="InterPro" id="IPR050613">
    <property type="entry name" value="Sec_Metabolite_Reg"/>
</dbReference>
<dbReference type="PANTHER" id="PTHR31001">
    <property type="entry name" value="UNCHARACTERIZED TRANSCRIPTIONAL REGULATORY PROTEIN"/>
    <property type="match status" value="1"/>
</dbReference>
<protein>
    <recommendedName>
        <fullName evidence="8">Zn(2)-C6 fungal-type domain-containing protein</fullName>
    </recommendedName>
</protein>
<keyword evidence="6" id="KW-0539">Nucleus</keyword>
<dbReference type="STRING" id="212818.A0A0D1X0H3"/>
<dbReference type="Pfam" id="PF00172">
    <property type="entry name" value="Zn_clus"/>
    <property type="match status" value="1"/>
</dbReference>
<evidence type="ECO:0000256" key="2">
    <source>
        <dbReference type="ARBA" id="ARBA00022723"/>
    </source>
</evidence>
<feature type="region of interest" description="Disordered" evidence="7">
    <location>
        <begin position="61"/>
        <end position="110"/>
    </location>
</feature>
<dbReference type="Proteomes" id="UP000054302">
    <property type="component" value="Unassembled WGS sequence"/>
</dbReference>
<evidence type="ECO:0000256" key="6">
    <source>
        <dbReference type="ARBA" id="ARBA00023242"/>
    </source>
</evidence>
<organism evidence="9 10">
    <name type="scientific">Exophiala mesophila</name>
    <name type="common">Black yeast-like fungus</name>
    <dbReference type="NCBI Taxonomy" id="212818"/>
    <lineage>
        <taxon>Eukaryota</taxon>
        <taxon>Fungi</taxon>
        <taxon>Dikarya</taxon>
        <taxon>Ascomycota</taxon>
        <taxon>Pezizomycotina</taxon>
        <taxon>Eurotiomycetes</taxon>
        <taxon>Chaetothyriomycetidae</taxon>
        <taxon>Chaetothyriales</taxon>
        <taxon>Herpotrichiellaceae</taxon>
        <taxon>Exophiala</taxon>
    </lineage>
</organism>
<dbReference type="CDD" id="cd00067">
    <property type="entry name" value="GAL4"/>
    <property type="match status" value="1"/>
</dbReference>
<dbReference type="PANTHER" id="PTHR31001:SF90">
    <property type="entry name" value="CENTROMERE DNA-BINDING PROTEIN COMPLEX CBF3 SUBUNIT B"/>
    <property type="match status" value="1"/>
</dbReference>
<keyword evidence="2" id="KW-0479">Metal-binding</keyword>
<dbReference type="GeneID" id="27320788"/>
<dbReference type="GO" id="GO:0003677">
    <property type="term" value="F:DNA binding"/>
    <property type="evidence" value="ECO:0007669"/>
    <property type="project" value="UniProtKB-KW"/>
</dbReference>
<feature type="compositionally biased region" description="Pro residues" evidence="7">
    <location>
        <begin position="1"/>
        <end position="13"/>
    </location>
</feature>
<evidence type="ECO:0000256" key="4">
    <source>
        <dbReference type="ARBA" id="ARBA00023125"/>
    </source>
</evidence>
<proteinExistence type="predicted"/>
<dbReference type="Gene3D" id="4.10.240.10">
    <property type="entry name" value="Zn(2)-C6 fungal-type DNA-binding domain"/>
    <property type="match status" value="1"/>
</dbReference>
<comment type="subcellular location">
    <subcellularLocation>
        <location evidence="1">Nucleus</location>
    </subcellularLocation>
</comment>
<feature type="region of interest" description="Disordered" evidence="7">
    <location>
        <begin position="1"/>
        <end position="24"/>
    </location>
</feature>
<dbReference type="GO" id="GO:0008270">
    <property type="term" value="F:zinc ion binding"/>
    <property type="evidence" value="ECO:0007669"/>
    <property type="project" value="InterPro"/>
</dbReference>
<dbReference type="InterPro" id="IPR007219">
    <property type="entry name" value="XnlR_reg_dom"/>
</dbReference>
<sequence length="726" mass="81329">MPSSPAAPRPDPPVQARSTGRKVPKRVPLSCLPCRQHKLRCDRLVPCSTCVRYQREHVCRQHPAPAKGRQRPANRQPHTNETSVETSPNARGVSTISKAVPTSPGGPTNRLQSQIVSNIHMDSAAQALESGRVDLGGTQAAVLFPQVLPLLQIGPLDGLTLLSCQSEVNQKLQWKNFLVKLLPTRTQCDILLTYFVEHINWLFQTVHIPSFRKEYSQFWDGSVDEVNLIWLSLLFTILSISGLHIPISAIEFVGIQGDSIRKLAHLWHHGSFQALQAGNFEVNPCLTQLQTFTITQLYWYATNNIETLNSRMAQAIRQAQVLGLDKDHLPSKDVHDEMRHRIWWDLVDSDTFQSICLDRQPLIRVQFAKVPLPQNCHDSDLGDNFITPRSLEEPTAMSMNIYRAQVFQLINNALMSEPDQLQSYEAVVGLDRQLRDLMEQLPWYFQLDNQGNPKLFSGNYEFLSWQHHILRTCVSTQQVRMYRAFLGDSSKRAQLNCARAVEDALAVYRSMRSAKSFRTQQKFFPQAYQVFSVAVTLVTLLLVERASVPDPAAARRDVETMAADLALLEAQECGVPVAVNGRKVLLTMLSLLEQGEQCSPDDTERLVPSISVILGGETSTREYLGRRVESPTAHIAITPGVDNQSGHAGEPLDDEARLDQSTIQDIGPSIPLGELTEGTDMMFDYADLQLEDSYDLFSWDMTGLLSDAAALSRARGDWDEPSISLS</sequence>
<dbReference type="RefSeq" id="XP_016226844.1">
    <property type="nucleotide sequence ID" value="XM_016367326.1"/>
</dbReference>
<dbReference type="GO" id="GO:0006351">
    <property type="term" value="P:DNA-templated transcription"/>
    <property type="evidence" value="ECO:0007669"/>
    <property type="project" value="InterPro"/>
</dbReference>
<dbReference type="GO" id="GO:0000981">
    <property type="term" value="F:DNA-binding transcription factor activity, RNA polymerase II-specific"/>
    <property type="evidence" value="ECO:0007669"/>
    <property type="project" value="InterPro"/>
</dbReference>
<keyword evidence="3" id="KW-0805">Transcription regulation</keyword>
<evidence type="ECO:0000313" key="9">
    <source>
        <dbReference type="EMBL" id="KIV95270.1"/>
    </source>
</evidence>
<dbReference type="HOGENOM" id="CLU_022815_0_0_1"/>
<accession>A0A0D1X0H3</accession>
<dbReference type="SMART" id="SM00906">
    <property type="entry name" value="Fungal_trans"/>
    <property type="match status" value="1"/>
</dbReference>
<evidence type="ECO:0000256" key="1">
    <source>
        <dbReference type="ARBA" id="ARBA00004123"/>
    </source>
</evidence>
<dbReference type="EMBL" id="KN847521">
    <property type="protein sequence ID" value="KIV95270.1"/>
    <property type="molecule type" value="Genomic_DNA"/>
</dbReference>
<dbReference type="CDD" id="cd12148">
    <property type="entry name" value="fungal_TF_MHR"/>
    <property type="match status" value="1"/>
</dbReference>
<evidence type="ECO:0000256" key="7">
    <source>
        <dbReference type="SAM" id="MobiDB-lite"/>
    </source>
</evidence>
<evidence type="ECO:0000256" key="5">
    <source>
        <dbReference type="ARBA" id="ARBA00023163"/>
    </source>
</evidence>
<dbReference type="VEuPathDB" id="FungiDB:PV10_02943"/>
<dbReference type="GO" id="GO:0005634">
    <property type="term" value="C:nucleus"/>
    <property type="evidence" value="ECO:0007669"/>
    <property type="project" value="UniProtKB-SubCell"/>
</dbReference>
<evidence type="ECO:0000256" key="3">
    <source>
        <dbReference type="ARBA" id="ARBA00023015"/>
    </source>
</evidence>